<dbReference type="EMBL" id="JARAKH010000002">
    <property type="protein sequence ID" value="KAK8406441.1"/>
    <property type="molecule type" value="Genomic_DNA"/>
</dbReference>
<evidence type="ECO:0000313" key="3">
    <source>
        <dbReference type="Proteomes" id="UP001487740"/>
    </source>
</evidence>
<feature type="region of interest" description="Disordered" evidence="1">
    <location>
        <begin position="81"/>
        <end position="104"/>
    </location>
</feature>
<evidence type="ECO:0000256" key="1">
    <source>
        <dbReference type="SAM" id="MobiDB-lite"/>
    </source>
</evidence>
<feature type="region of interest" description="Disordered" evidence="1">
    <location>
        <begin position="1"/>
        <end position="47"/>
    </location>
</feature>
<name>A0AAW0V2M2_SCYPA</name>
<dbReference type="Proteomes" id="UP001487740">
    <property type="component" value="Unassembled WGS sequence"/>
</dbReference>
<organism evidence="2 3">
    <name type="scientific">Scylla paramamosain</name>
    <name type="common">Mud crab</name>
    <dbReference type="NCBI Taxonomy" id="85552"/>
    <lineage>
        <taxon>Eukaryota</taxon>
        <taxon>Metazoa</taxon>
        <taxon>Ecdysozoa</taxon>
        <taxon>Arthropoda</taxon>
        <taxon>Crustacea</taxon>
        <taxon>Multicrustacea</taxon>
        <taxon>Malacostraca</taxon>
        <taxon>Eumalacostraca</taxon>
        <taxon>Eucarida</taxon>
        <taxon>Decapoda</taxon>
        <taxon>Pleocyemata</taxon>
        <taxon>Brachyura</taxon>
        <taxon>Eubrachyura</taxon>
        <taxon>Portunoidea</taxon>
        <taxon>Portunidae</taxon>
        <taxon>Portuninae</taxon>
        <taxon>Scylla</taxon>
    </lineage>
</organism>
<feature type="region of interest" description="Disordered" evidence="1">
    <location>
        <begin position="378"/>
        <end position="445"/>
    </location>
</feature>
<keyword evidence="3" id="KW-1185">Reference proteome</keyword>
<feature type="compositionally biased region" description="Polar residues" evidence="1">
    <location>
        <begin position="384"/>
        <end position="398"/>
    </location>
</feature>
<feature type="compositionally biased region" description="Basic and acidic residues" evidence="1">
    <location>
        <begin position="138"/>
        <end position="147"/>
    </location>
</feature>
<proteinExistence type="predicted"/>
<gene>
    <name evidence="2" type="ORF">O3P69_007244</name>
</gene>
<evidence type="ECO:0008006" key="4">
    <source>
        <dbReference type="Google" id="ProtNLM"/>
    </source>
</evidence>
<feature type="compositionally biased region" description="Polar residues" evidence="1">
    <location>
        <begin position="180"/>
        <end position="189"/>
    </location>
</feature>
<evidence type="ECO:0000313" key="2">
    <source>
        <dbReference type="EMBL" id="KAK8406441.1"/>
    </source>
</evidence>
<dbReference type="AlphaFoldDB" id="A0AAW0V2M2"/>
<protein>
    <recommendedName>
        <fullName evidence="4">Coiled-coil domain-containing protein 52</fullName>
    </recommendedName>
</protein>
<sequence length="536" mass="59160">MEQEQSWPRSRHSSWSNDGRDGGSPSPRRMPHSGSPSHKLRSTKPVWDDTVQDLASMRLTPAELARKLASRQSTNMMLARAQLLERSRRSGSQGPLSLPPNLASRLQAARQQSVESILAQSSNTLLASQKVRQVEAAAEQREEEPEHNIQSGSMREVVPEDKKEAAQPSPHPQERDQPTAGDSSITSTGKAGDVADKGKTANSQVLKEVSDHTGKAASQSGSPGKAVELRRSDLKAAKDAPRQIDMSEIAATRTSLDHTINMVVNTCRELWLQLEEERLTREHLQRQLQLQGNVITTLTAELLQIQDQQEAILREVSDARASGLWGTGELELGEEAAGDFMLSGHIAPGRVHASRSSHYQLPGRHPQRSILRATRTIHAPHQRQPPQSVGRTHQTNHATLPMPQRAPHSPRPHQPSSRTHTHNLQMHRPSPPPEAPLSPRPESASLNSYKASISRQIRDALVSEQSVPGARERERNSSAMPLGYSNITQDALQKDMREQDDPQAVVVPANKENLHLVGGDLAMDSTLPEHQERMKQ</sequence>
<comment type="caution">
    <text evidence="2">The sequence shown here is derived from an EMBL/GenBank/DDBJ whole genome shotgun (WGS) entry which is preliminary data.</text>
</comment>
<reference evidence="2 3" key="1">
    <citation type="submission" date="2023-03" db="EMBL/GenBank/DDBJ databases">
        <title>High-quality genome of Scylla paramamosain provides insights in environmental adaptation.</title>
        <authorList>
            <person name="Zhang L."/>
        </authorList>
    </citation>
    <scope>NUCLEOTIDE SEQUENCE [LARGE SCALE GENOMIC DNA]</scope>
    <source>
        <strain evidence="2">LZ_2023a</strain>
        <tissue evidence="2">Muscle</tissue>
    </source>
</reference>
<feature type="compositionally biased region" description="Polar residues" evidence="1">
    <location>
        <begin position="1"/>
        <end position="17"/>
    </location>
</feature>
<feature type="compositionally biased region" description="Pro residues" evidence="1">
    <location>
        <begin position="429"/>
        <end position="439"/>
    </location>
</feature>
<accession>A0AAW0V2M2</accession>
<feature type="region of interest" description="Disordered" evidence="1">
    <location>
        <begin position="136"/>
        <end position="229"/>
    </location>
</feature>